<keyword evidence="1" id="KW-0732">Signal</keyword>
<organism evidence="2 3">
    <name type="scientific">Paraburkholderia phenazinium</name>
    <dbReference type="NCBI Taxonomy" id="60549"/>
    <lineage>
        <taxon>Bacteria</taxon>
        <taxon>Pseudomonadati</taxon>
        <taxon>Pseudomonadota</taxon>
        <taxon>Betaproteobacteria</taxon>
        <taxon>Burkholderiales</taxon>
        <taxon>Burkholderiaceae</taxon>
        <taxon>Paraburkholderia</taxon>
    </lineage>
</organism>
<reference evidence="2 3" key="1">
    <citation type="submission" date="2016-10" db="EMBL/GenBank/DDBJ databases">
        <authorList>
            <person name="de Groot N.N."/>
        </authorList>
    </citation>
    <scope>NUCLEOTIDE SEQUENCE [LARGE SCALE GENOMIC DNA]</scope>
    <source>
        <strain evidence="2 3">LMG 2247</strain>
    </source>
</reference>
<evidence type="ECO:0008006" key="4">
    <source>
        <dbReference type="Google" id="ProtNLM"/>
    </source>
</evidence>
<feature type="signal peptide" evidence="1">
    <location>
        <begin position="1"/>
        <end position="25"/>
    </location>
</feature>
<gene>
    <name evidence="2" type="ORF">SAMN05216466_12715</name>
</gene>
<dbReference type="RefSeq" id="WP_090694506.1">
    <property type="nucleotide sequence ID" value="NZ_CADERL010000040.1"/>
</dbReference>
<proteinExistence type="predicted"/>
<feature type="chain" id="PRO_5011649591" description="Outer membrane protein" evidence="1">
    <location>
        <begin position="26"/>
        <end position="64"/>
    </location>
</feature>
<evidence type="ECO:0000313" key="2">
    <source>
        <dbReference type="EMBL" id="SDI58631.1"/>
    </source>
</evidence>
<name>A0A1G8LSD8_9BURK</name>
<dbReference type="EMBL" id="FNCJ01000027">
    <property type="protein sequence ID" value="SDI58631.1"/>
    <property type="molecule type" value="Genomic_DNA"/>
</dbReference>
<accession>A0A1G8LSD8</accession>
<evidence type="ECO:0000256" key="1">
    <source>
        <dbReference type="SAM" id="SignalP"/>
    </source>
</evidence>
<sequence length="64" mass="6670">MNTRNIQTFLMVSAAFFAMSGPVRSGSASTLANAVALTAKVAPARIAAERVAPSSEADEEERLS</sequence>
<dbReference type="AlphaFoldDB" id="A0A1G8LSD8"/>
<evidence type="ECO:0000313" key="3">
    <source>
        <dbReference type="Proteomes" id="UP000199706"/>
    </source>
</evidence>
<dbReference type="Proteomes" id="UP000199706">
    <property type="component" value="Unassembled WGS sequence"/>
</dbReference>
<protein>
    <recommendedName>
        <fullName evidence="4">Outer membrane protein</fullName>
    </recommendedName>
</protein>
<dbReference type="OrthoDB" id="9114654at2"/>